<dbReference type="InterPro" id="IPR001029">
    <property type="entry name" value="Flagellin_N"/>
</dbReference>
<proteinExistence type="inferred from homology"/>
<gene>
    <name evidence="7" type="ORF">Sps_00098</name>
</gene>
<dbReference type="Pfam" id="PF00669">
    <property type="entry name" value="Flagellin_N"/>
    <property type="match status" value="1"/>
</dbReference>
<reference evidence="7 8" key="1">
    <citation type="submission" date="2016-03" db="EMBL/GenBank/DDBJ databases">
        <title>Complete genome sequence of Shewanella psychrophila WP2, a deep sea bacterium isolated from west Pacific sediment.</title>
        <authorList>
            <person name="Xu G."/>
            <person name="Jian H."/>
        </authorList>
    </citation>
    <scope>NUCLEOTIDE SEQUENCE [LARGE SCALE GENOMIC DNA]</scope>
    <source>
        <strain evidence="7 8">WP2</strain>
    </source>
</reference>
<evidence type="ECO:0000259" key="6">
    <source>
        <dbReference type="Pfam" id="PF00669"/>
    </source>
</evidence>
<feature type="domain" description="Flagellin N-terminal" evidence="6">
    <location>
        <begin position="3"/>
        <end position="141"/>
    </location>
</feature>
<keyword evidence="7" id="KW-0969">Cilium</keyword>
<evidence type="ECO:0000256" key="3">
    <source>
        <dbReference type="ARBA" id="ARBA00005709"/>
    </source>
</evidence>
<dbReference type="PANTHER" id="PTHR42792">
    <property type="entry name" value="FLAGELLIN"/>
    <property type="match status" value="1"/>
</dbReference>
<comment type="similarity">
    <text evidence="3">Belongs to the bacterial flagellin family.</text>
</comment>
<keyword evidence="7" id="KW-0282">Flagellum</keyword>
<evidence type="ECO:0000313" key="7">
    <source>
        <dbReference type="EMBL" id="AQS35319.1"/>
    </source>
</evidence>
<organism evidence="7 8">
    <name type="scientific">Shewanella psychrophila</name>
    <dbReference type="NCBI Taxonomy" id="225848"/>
    <lineage>
        <taxon>Bacteria</taxon>
        <taxon>Pseudomonadati</taxon>
        <taxon>Pseudomonadota</taxon>
        <taxon>Gammaproteobacteria</taxon>
        <taxon>Alteromonadales</taxon>
        <taxon>Shewanellaceae</taxon>
        <taxon>Shewanella</taxon>
    </lineage>
</organism>
<dbReference type="InterPro" id="IPR013384">
    <property type="entry name" value="Flagell_FlgL"/>
</dbReference>
<keyword evidence="4" id="KW-0964">Secreted</keyword>
<dbReference type="Proteomes" id="UP000189545">
    <property type="component" value="Chromosome"/>
</dbReference>
<dbReference type="InterPro" id="IPR001492">
    <property type="entry name" value="Flagellin"/>
</dbReference>
<evidence type="ECO:0000313" key="8">
    <source>
        <dbReference type="Proteomes" id="UP000189545"/>
    </source>
</evidence>
<dbReference type="OrthoDB" id="9768249at2"/>
<dbReference type="PANTHER" id="PTHR42792:SF1">
    <property type="entry name" value="FLAGELLAR HOOK-ASSOCIATED PROTEIN 3"/>
    <property type="match status" value="1"/>
</dbReference>
<evidence type="ECO:0000256" key="1">
    <source>
        <dbReference type="ARBA" id="ARBA00004365"/>
    </source>
</evidence>
<name>A0A1S6HII1_9GAMM</name>
<protein>
    <submittedName>
        <fullName evidence="7">Flagellar hook-associated protein 3</fullName>
    </submittedName>
</protein>
<accession>A0A1S6HII1</accession>
<keyword evidence="8" id="KW-1185">Reference proteome</keyword>
<keyword evidence="7" id="KW-0966">Cell projection</keyword>
<dbReference type="GO" id="GO:0005576">
    <property type="term" value="C:extracellular region"/>
    <property type="evidence" value="ECO:0007669"/>
    <property type="project" value="UniProtKB-SubCell"/>
</dbReference>
<dbReference type="GO" id="GO:0071973">
    <property type="term" value="P:bacterial-type flagellum-dependent cell motility"/>
    <property type="evidence" value="ECO:0007669"/>
    <property type="project" value="InterPro"/>
</dbReference>
<evidence type="ECO:0000256" key="4">
    <source>
        <dbReference type="ARBA" id="ARBA00022525"/>
    </source>
</evidence>
<dbReference type="GO" id="GO:0009424">
    <property type="term" value="C:bacterial-type flagellum hook"/>
    <property type="evidence" value="ECO:0007669"/>
    <property type="project" value="InterPro"/>
</dbReference>
<dbReference type="RefSeq" id="WP_077750683.1">
    <property type="nucleotide sequence ID" value="NZ_CP014782.1"/>
</dbReference>
<dbReference type="Gene3D" id="1.20.1330.10">
    <property type="entry name" value="f41 fragment of flagellin, N-terminal domain"/>
    <property type="match status" value="1"/>
</dbReference>
<dbReference type="STRING" id="225848.Sps_00098"/>
<dbReference type="AlphaFoldDB" id="A0A1S6HII1"/>
<dbReference type="NCBIfam" id="TIGR02550">
    <property type="entry name" value="flagell_flgL"/>
    <property type="match status" value="1"/>
</dbReference>
<keyword evidence="5" id="KW-0975">Bacterial flagellum</keyword>
<evidence type="ECO:0000256" key="5">
    <source>
        <dbReference type="ARBA" id="ARBA00023143"/>
    </source>
</evidence>
<dbReference type="GO" id="GO:0005198">
    <property type="term" value="F:structural molecule activity"/>
    <property type="evidence" value="ECO:0007669"/>
    <property type="project" value="InterPro"/>
</dbReference>
<dbReference type="EMBL" id="CP014782">
    <property type="protein sequence ID" value="AQS35319.1"/>
    <property type="molecule type" value="Genomic_DNA"/>
</dbReference>
<evidence type="ECO:0000256" key="2">
    <source>
        <dbReference type="ARBA" id="ARBA00004613"/>
    </source>
</evidence>
<dbReference type="KEGG" id="spsw:Sps_00098"/>
<dbReference type="SUPFAM" id="SSF64518">
    <property type="entry name" value="Phase 1 flagellin"/>
    <property type="match status" value="1"/>
</dbReference>
<sequence>MRVSTHNLYASNLHNLQNSTADIARLNQMMATGKSILRPSDDPIGSVKVIASQREVAATEQYLKNINSLSTSFDRAETNLSSMVEIESRMREVTLAASNGSLSPEDRAAYGAELEELLETFVGMANAQDDGGNYIFSGNQTGTAPIAQDASGNYIYQGDNNHREVQTSGSSWMTANVTAEQFLFSNGSADILNQTQEFIDVLKDPSLAPGEPGFDNVSKAMMETLNDTLSSISGAITDIGGKQKSLMLMEESHEEMILFNEEVIGETEGLDYAQATAEFNLKLTTLQVTQQTFVQITQLTLFSQI</sequence>
<comment type="subcellular location">
    <subcellularLocation>
        <location evidence="1">Bacterial flagellum</location>
    </subcellularLocation>
    <subcellularLocation>
        <location evidence="2">Secreted</location>
    </subcellularLocation>
</comment>